<feature type="domain" description="HTH marR-type" evidence="2">
    <location>
        <begin position="11"/>
        <end position="147"/>
    </location>
</feature>
<evidence type="ECO:0000313" key="3">
    <source>
        <dbReference type="EMBL" id="GFJ95805.1"/>
    </source>
</evidence>
<accession>A0A6V8LST3</accession>
<dbReference type="InterPro" id="IPR039422">
    <property type="entry name" value="MarR/SlyA-like"/>
</dbReference>
<gene>
    <name evidence="3" type="ORF">Prum_094470</name>
</gene>
<dbReference type="InterPro" id="IPR000835">
    <property type="entry name" value="HTH_MarR-typ"/>
</dbReference>
<evidence type="ECO:0000259" key="2">
    <source>
        <dbReference type="PROSITE" id="PS50995"/>
    </source>
</evidence>
<dbReference type="GO" id="GO:0003700">
    <property type="term" value="F:DNA-binding transcription factor activity"/>
    <property type="evidence" value="ECO:0007669"/>
    <property type="project" value="InterPro"/>
</dbReference>
<dbReference type="PANTHER" id="PTHR33164:SF99">
    <property type="entry name" value="MARR FAMILY REGULATORY PROTEIN"/>
    <property type="match status" value="1"/>
</dbReference>
<reference evidence="3 4" key="2">
    <citation type="submission" date="2020-03" db="EMBL/GenBank/DDBJ databases">
        <authorList>
            <person name="Ichikawa N."/>
            <person name="Kimura A."/>
            <person name="Kitahashi Y."/>
            <person name="Uohara A."/>
        </authorList>
    </citation>
    <scope>NUCLEOTIDE SEQUENCE [LARGE SCALE GENOMIC DNA]</scope>
    <source>
        <strain evidence="3 4">NBRC 108638</strain>
    </source>
</reference>
<comment type="caution">
    <text evidence="3">The sequence shown here is derived from an EMBL/GenBank/DDBJ whole genome shotgun (WGS) entry which is preliminary data.</text>
</comment>
<dbReference type="SUPFAM" id="SSF46785">
    <property type="entry name" value="Winged helix' DNA-binding domain"/>
    <property type="match status" value="1"/>
</dbReference>
<evidence type="ECO:0000313" key="4">
    <source>
        <dbReference type="Proteomes" id="UP000482960"/>
    </source>
</evidence>
<feature type="compositionally biased region" description="Pro residues" evidence="1">
    <location>
        <begin position="152"/>
        <end position="161"/>
    </location>
</feature>
<dbReference type="InterPro" id="IPR036390">
    <property type="entry name" value="WH_DNA-bd_sf"/>
</dbReference>
<dbReference type="EMBL" id="BLPG01000002">
    <property type="protein sequence ID" value="GFJ95805.1"/>
    <property type="molecule type" value="Genomic_DNA"/>
</dbReference>
<keyword evidence="4" id="KW-1185">Reference proteome</keyword>
<proteinExistence type="predicted"/>
<dbReference type="PANTHER" id="PTHR33164">
    <property type="entry name" value="TRANSCRIPTIONAL REGULATOR, MARR FAMILY"/>
    <property type="match status" value="1"/>
</dbReference>
<name>A0A6V8LST3_9ACTN</name>
<dbReference type="Proteomes" id="UP000482960">
    <property type="component" value="Unassembled WGS sequence"/>
</dbReference>
<dbReference type="GO" id="GO:0006950">
    <property type="term" value="P:response to stress"/>
    <property type="evidence" value="ECO:0007669"/>
    <property type="project" value="TreeGrafter"/>
</dbReference>
<dbReference type="InterPro" id="IPR036388">
    <property type="entry name" value="WH-like_DNA-bd_sf"/>
</dbReference>
<dbReference type="Pfam" id="PF12802">
    <property type="entry name" value="MarR_2"/>
    <property type="match status" value="1"/>
</dbReference>
<organism evidence="3 4">
    <name type="scientific">Phytohabitans rumicis</name>
    <dbReference type="NCBI Taxonomy" id="1076125"/>
    <lineage>
        <taxon>Bacteria</taxon>
        <taxon>Bacillati</taxon>
        <taxon>Actinomycetota</taxon>
        <taxon>Actinomycetes</taxon>
        <taxon>Micromonosporales</taxon>
        <taxon>Micromonosporaceae</taxon>
    </lineage>
</organism>
<dbReference type="PROSITE" id="PS50995">
    <property type="entry name" value="HTH_MARR_2"/>
    <property type="match status" value="1"/>
</dbReference>
<dbReference type="SMART" id="SM00347">
    <property type="entry name" value="HTH_MARR"/>
    <property type="match status" value="1"/>
</dbReference>
<evidence type="ECO:0000256" key="1">
    <source>
        <dbReference type="SAM" id="MobiDB-lite"/>
    </source>
</evidence>
<dbReference type="Gene3D" id="1.10.10.10">
    <property type="entry name" value="Winged helix-like DNA-binding domain superfamily/Winged helix DNA-binding domain"/>
    <property type="match status" value="1"/>
</dbReference>
<dbReference type="RefSeq" id="WP_173085160.1">
    <property type="nucleotide sequence ID" value="NZ_BLPG01000002.1"/>
</dbReference>
<dbReference type="AlphaFoldDB" id="A0A6V8LST3"/>
<protein>
    <submittedName>
        <fullName evidence="3">MarR family transcriptional regulator</fullName>
    </submittedName>
</protein>
<reference evidence="3 4" key="1">
    <citation type="submission" date="2020-03" db="EMBL/GenBank/DDBJ databases">
        <title>Whole genome shotgun sequence of Phytohabitans rumicis NBRC 108638.</title>
        <authorList>
            <person name="Komaki H."/>
            <person name="Tamura T."/>
        </authorList>
    </citation>
    <scope>NUCLEOTIDE SEQUENCE [LARGE SCALE GENOMIC DNA]</scope>
    <source>
        <strain evidence="3 4">NBRC 108638</strain>
    </source>
</reference>
<sequence>MTDTRWLTDEQQRAWRRFAAVMMQLPSALDTQLQQDAHITHFGYWVLAMLSERPGRSARMSELAALANGSQSRLSHLVARLEERGWVRRERTPDDGRGYVAVLTDEGYTKVVETAPGHVDKVRSLVFDALTPEQVVQLADISATILARLSPTPTPTLPASPHPDQGPCRRSRANGRGFEIKARPFALDRQQGP</sequence>
<feature type="region of interest" description="Disordered" evidence="1">
    <location>
        <begin position="152"/>
        <end position="193"/>
    </location>
</feature>